<sequence>VASVDSLVFTGLIVVNVVVLLLPLQGEGGWRWRVRLLFYPVAMNVAYLQMKTTIPRLHDGQLKDEFLQGLDELLVGGNLSLKLEAAAHPVLSELMNICYFLYLPYVLFSLVFYLSRDLDLLKRFYSGVFSIYGIGFLGYLFVPADGPYV</sequence>
<dbReference type="EMBL" id="UINC01212058">
    <property type="protein sequence ID" value="SVE36215.1"/>
    <property type="molecule type" value="Genomic_DNA"/>
</dbReference>
<keyword evidence="1" id="KW-0472">Membrane</keyword>
<gene>
    <name evidence="2" type="ORF">METZ01_LOCUS489069</name>
</gene>
<feature type="non-terminal residue" evidence="2">
    <location>
        <position position="1"/>
    </location>
</feature>
<keyword evidence="1" id="KW-0812">Transmembrane</keyword>
<accession>A0A383CWD1</accession>
<reference evidence="2" key="1">
    <citation type="submission" date="2018-05" db="EMBL/GenBank/DDBJ databases">
        <authorList>
            <person name="Lanie J.A."/>
            <person name="Ng W.-L."/>
            <person name="Kazmierczak K.M."/>
            <person name="Andrzejewski T.M."/>
            <person name="Davidsen T.M."/>
            <person name="Wayne K.J."/>
            <person name="Tettelin H."/>
            <person name="Glass J.I."/>
            <person name="Rusch D."/>
            <person name="Podicherti R."/>
            <person name="Tsui H.-C.T."/>
            <person name="Winkler M.E."/>
        </authorList>
    </citation>
    <scope>NUCLEOTIDE SEQUENCE</scope>
</reference>
<feature type="non-terminal residue" evidence="2">
    <location>
        <position position="149"/>
    </location>
</feature>
<evidence type="ECO:0000256" key="1">
    <source>
        <dbReference type="SAM" id="Phobius"/>
    </source>
</evidence>
<feature type="transmembrane region" description="Helical" evidence="1">
    <location>
        <begin position="124"/>
        <end position="142"/>
    </location>
</feature>
<protein>
    <submittedName>
        <fullName evidence="2">Uncharacterized protein</fullName>
    </submittedName>
</protein>
<evidence type="ECO:0000313" key="2">
    <source>
        <dbReference type="EMBL" id="SVE36215.1"/>
    </source>
</evidence>
<keyword evidence="1" id="KW-1133">Transmembrane helix</keyword>
<dbReference type="AlphaFoldDB" id="A0A383CWD1"/>
<proteinExistence type="predicted"/>
<feature type="transmembrane region" description="Helical" evidence="1">
    <location>
        <begin position="6"/>
        <end position="24"/>
    </location>
</feature>
<name>A0A383CWD1_9ZZZZ</name>
<feature type="transmembrane region" description="Helical" evidence="1">
    <location>
        <begin position="94"/>
        <end position="112"/>
    </location>
</feature>
<organism evidence="2">
    <name type="scientific">marine metagenome</name>
    <dbReference type="NCBI Taxonomy" id="408172"/>
    <lineage>
        <taxon>unclassified sequences</taxon>
        <taxon>metagenomes</taxon>
        <taxon>ecological metagenomes</taxon>
    </lineage>
</organism>